<proteinExistence type="predicted"/>
<gene>
    <name evidence="2" type="ORF">HKD42_03990</name>
</gene>
<protein>
    <submittedName>
        <fullName evidence="2">DUF2130 domain-containing protein</fullName>
    </submittedName>
</protein>
<dbReference type="Proteomes" id="UP000561181">
    <property type="component" value="Unassembled WGS sequence"/>
</dbReference>
<dbReference type="EMBL" id="JABCRE010000002">
    <property type="protein sequence ID" value="NMW31214.1"/>
    <property type="molecule type" value="Genomic_DNA"/>
</dbReference>
<keyword evidence="1" id="KW-0175">Coiled coil</keyword>
<feature type="coiled-coil region" evidence="1">
    <location>
        <begin position="172"/>
        <end position="199"/>
    </location>
</feature>
<evidence type="ECO:0000256" key="1">
    <source>
        <dbReference type="SAM" id="Coils"/>
    </source>
</evidence>
<dbReference type="AlphaFoldDB" id="A0A848QJG6"/>
<feature type="coiled-coil region" evidence="1">
    <location>
        <begin position="51"/>
        <end position="147"/>
    </location>
</feature>
<dbReference type="InterPro" id="IPR019219">
    <property type="entry name" value="DUF2130"/>
</dbReference>
<dbReference type="Pfam" id="PF09903">
    <property type="entry name" value="DUF2130"/>
    <property type="match status" value="1"/>
</dbReference>
<comment type="caution">
    <text evidence="2">The sequence shown here is derived from an EMBL/GenBank/DDBJ whole genome shotgun (WGS) entry which is preliminary data.</text>
</comment>
<evidence type="ECO:0000313" key="2">
    <source>
        <dbReference type="EMBL" id="NMW31214.1"/>
    </source>
</evidence>
<reference evidence="2 3" key="1">
    <citation type="submission" date="2020-04" db="EMBL/GenBank/DDBJ databases">
        <authorList>
            <person name="Liu A."/>
        </authorList>
    </citation>
    <scope>NUCLEOTIDE SEQUENCE [LARGE SCALE GENOMIC DNA]</scope>
    <source>
        <strain evidence="2 3">RZ02</strain>
    </source>
</reference>
<name>A0A848QJG6_9SPHN</name>
<evidence type="ECO:0000313" key="3">
    <source>
        <dbReference type="Proteomes" id="UP000561181"/>
    </source>
</evidence>
<accession>A0A848QJG6</accession>
<organism evidence="2 3">
    <name type="scientific">Pontixanthobacter rizhaonensis</name>
    <dbReference type="NCBI Taxonomy" id="2730337"/>
    <lineage>
        <taxon>Bacteria</taxon>
        <taxon>Pseudomonadati</taxon>
        <taxon>Pseudomonadota</taxon>
        <taxon>Alphaproteobacteria</taxon>
        <taxon>Sphingomonadales</taxon>
        <taxon>Erythrobacteraceae</taxon>
        <taxon>Pontixanthobacter</taxon>
    </lineage>
</organism>
<sequence>MEEPIIECPNCGTNIKLTESLAGPLVAATRSEFEAKLDAQKQKFEARELAIKSKEVELAEAETALDENVKELVKAERAKITDEEKRKAQLIANAEIEEKSKEVVELKELIKQRTEKLAEAQAVQAELLKKERLLDDAKRELDLTIEKRVQESIVAVRTAAKAEVEGELKLKVSEKEEQILSMQRQIEELRRKSEQGSQQLQGEVLELELEEALTARFPVDDIEPVPKGEFGGDVIQKVRSPSGAFVGTILWESKRTRNWSDGWLAKLRNDQRTANAEISIIMSTALPKDIENFGQVDGVWVSAPAFGLGLVAALRQTLIEVAMTKSARQGQDTKMELIYDYLTGPRFRHRVEAIVEKFSDMKADLDREKKAMTRLWAKREIQIQSVIESTVGMYGDFQGIAGQALQEIEGLELPMIEYDEKSSE</sequence>
<keyword evidence="3" id="KW-1185">Reference proteome</keyword>